<comment type="caution">
    <text evidence="1">The sequence shown here is derived from an EMBL/GenBank/DDBJ whole genome shotgun (WGS) entry which is preliminary data.</text>
</comment>
<proteinExistence type="predicted"/>
<organism evidence="1">
    <name type="scientific">marine sediment metagenome</name>
    <dbReference type="NCBI Taxonomy" id="412755"/>
    <lineage>
        <taxon>unclassified sequences</taxon>
        <taxon>metagenomes</taxon>
        <taxon>ecological metagenomes</taxon>
    </lineage>
</organism>
<name>A0A0F9EX86_9ZZZZ</name>
<sequence>MRTNTKIKYRHVPTHKMKRALFFAARNIYRSKTVDDKY</sequence>
<gene>
    <name evidence="1" type="ORF">LCGC14_2375260</name>
</gene>
<accession>A0A0F9EX86</accession>
<protein>
    <submittedName>
        <fullName evidence="1">Uncharacterized protein</fullName>
    </submittedName>
</protein>
<dbReference type="EMBL" id="LAZR01035101">
    <property type="protein sequence ID" value="KKL28428.1"/>
    <property type="molecule type" value="Genomic_DNA"/>
</dbReference>
<reference evidence="1" key="1">
    <citation type="journal article" date="2015" name="Nature">
        <title>Complex archaea that bridge the gap between prokaryotes and eukaryotes.</title>
        <authorList>
            <person name="Spang A."/>
            <person name="Saw J.H."/>
            <person name="Jorgensen S.L."/>
            <person name="Zaremba-Niedzwiedzka K."/>
            <person name="Martijn J."/>
            <person name="Lind A.E."/>
            <person name="van Eijk R."/>
            <person name="Schleper C."/>
            <person name="Guy L."/>
            <person name="Ettema T.J."/>
        </authorList>
    </citation>
    <scope>NUCLEOTIDE SEQUENCE</scope>
</reference>
<dbReference type="AlphaFoldDB" id="A0A0F9EX86"/>
<evidence type="ECO:0000313" key="1">
    <source>
        <dbReference type="EMBL" id="KKL28428.1"/>
    </source>
</evidence>